<protein>
    <submittedName>
        <fullName evidence="1">Uncharacterized protein</fullName>
    </submittedName>
</protein>
<evidence type="ECO:0000313" key="1">
    <source>
        <dbReference type="EMBL" id="PJE95831.1"/>
    </source>
</evidence>
<comment type="caution">
    <text evidence="1">The sequence shown here is derived from an EMBL/GenBank/DDBJ whole genome shotgun (WGS) entry which is preliminary data.</text>
</comment>
<name>A0A2M8LV31_9ACTN</name>
<accession>A0A2M8LV31</accession>
<dbReference type="EMBL" id="PGGW01000061">
    <property type="protein sequence ID" value="PJE95831.1"/>
    <property type="molecule type" value="Genomic_DNA"/>
</dbReference>
<dbReference type="Proteomes" id="UP000230407">
    <property type="component" value="Unassembled WGS sequence"/>
</dbReference>
<reference evidence="1 2" key="1">
    <citation type="submission" date="2017-11" db="EMBL/GenBank/DDBJ databases">
        <title>Streptomyces carmine sp. nov., a novel actinomycete isolated from Sophora alopecuroides in Xinjiang, China.</title>
        <authorList>
            <person name="Wang Y."/>
            <person name="Luo X."/>
            <person name="Wan C."/>
            <person name="Zhang L."/>
        </authorList>
    </citation>
    <scope>NUCLEOTIDE SEQUENCE [LARGE SCALE GENOMIC DNA]</scope>
    <source>
        <strain evidence="1 2">TRM SA0054</strain>
    </source>
</reference>
<sequence>MRSRTWITGQCWLYCLRPQVPVMWIGPVWAEGQQAGLYACEGCVQTLNGLIRTALHRRDRAPAR</sequence>
<proteinExistence type="predicted"/>
<gene>
    <name evidence="1" type="ORF">CUT44_21515</name>
</gene>
<evidence type="ECO:0000313" key="2">
    <source>
        <dbReference type="Proteomes" id="UP000230407"/>
    </source>
</evidence>
<keyword evidence="2" id="KW-1185">Reference proteome</keyword>
<dbReference type="AlphaFoldDB" id="A0A2M8LV31"/>
<dbReference type="RefSeq" id="WP_100203555.1">
    <property type="nucleotide sequence ID" value="NZ_PGGW01000061.1"/>
</dbReference>
<organism evidence="1 2">
    <name type="scientific">Streptomyces carminius</name>
    <dbReference type="NCBI Taxonomy" id="2665496"/>
    <lineage>
        <taxon>Bacteria</taxon>
        <taxon>Bacillati</taxon>
        <taxon>Actinomycetota</taxon>
        <taxon>Actinomycetes</taxon>
        <taxon>Kitasatosporales</taxon>
        <taxon>Streptomycetaceae</taxon>
        <taxon>Streptomyces</taxon>
    </lineage>
</organism>